<evidence type="ECO:0000313" key="9">
    <source>
        <dbReference type="Proteomes" id="UP000587211"/>
    </source>
</evidence>
<dbReference type="InterPro" id="IPR000086">
    <property type="entry name" value="NUDIX_hydrolase_dom"/>
</dbReference>
<evidence type="ECO:0000256" key="2">
    <source>
        <dbReference type="ARBA" id="ARBA00005582"/>
    </source>
</evidence>
<keyword evidence="8" id="KW-0436">Ligase</keyword>
<dbReference type="EMBL" id="JACWMT010000003">
    <property type="protein sequence ID" value="MBD1271317.1"/>
    <property type="molecule type" value="Genomic_DNA"/>
</dbReference>
<dbReference type="PROSITE" id="PS00893">
    <property type="entry name" value="NUDIX_BOX"/>
    <property type="match status" value="1"/>
</dbReference>
<evidence type="ECO:0000256" key="3">
    <source>
        <dbReference type="ARBA" id="ARBA00022801"/>
    </source>
</evidence>
<sequence length="131" mass="14081">MVEAPVLAASAVVLDDEGRVLLVRRAHDPGRGQWSVPGGRVEPGETLEEACAREVLEETGYVVEVGPELWTAHVPIGDGRDYEIHDFAATVVSGRLVAGDDADDAGWFSLDEMTALPMVDDLLDLLRSARA</sequence>
<dbReference type="GO" id="GO:0003989">
    <property type="term" value="F:acetyl-CoA carboxylase activity"/>
    <property type="evidence" value="ECO:0007669"/>
    <property type="project" value="UniProtKB-EC"/>
</dbReference>
<organism evidence="6 10">
    <name type="scientific">Aeromicrobium tamlense</name>
    <dbReference type="NCBI Taxonomy" id="375541"/>
    <lineage>
        <taxon>Bacteria</taxon>
        <taxon>Bacillati</taxon>
        <taxon>Actinomycetota</taxon>
        <taxon>Actinomycetes</taxon>
        <taxon>Propionibacteriales</taxon>
        <taxon>Nocardioidaceae</taxon>
        <taxon>Aeromicrobium</taxon>
    </lineage>
</organism>
<dbReference type="SUPFAM" id="SSF55811">
    <property type="entry name" value="Nudix"/>
    <property type="match status" value="1"/>
</dbReference>
<evidence type="ECO:0000259" key="5">
    <source>
        <dbReference type="PROSITE" id="PS51462"/>
    </source>
</evidence>
<dbReference type="InterPro" id="IPR020084">
    <property type="entry name" value="NUDIX_hydrolase_CS"/>
</dbReference>
<reference evidence="6" key="2">
    <citation type="submission" date="2020-09" db="EMBL/GenBank/DDBJ databases">
        <title>Novel species in genus Aeromicrobium.</title>
        <authorList>
            <person name="Zhang G."/>
        </authorList>
    </citation>
    <scope>NUCLEOTIDE SEQUENCE</scope>
    <source>
        <strain evidence="6">SSW1-57</strain>
    </source>
</reference>
<dbReference type="RefSeq" id="WP_179424395.1">
    <property type="nucleotide sequence ID" value="NZ_BAAAMP010000001.1"/>
</dbReference>
<name>A0A8I0FWU0_9ACTN</name>
<dbReference type="EC" id="6.4.1.2" evidence="8"/>
<dbReference type="PANTHER" id="PTHR43046:SF14">
    <property type="entry name" value="MUTT_NUDIX FAMILY PROTEIN"/>
    <property type="match status" value="1"/>
</dbReference>
<dbReference type="EMBL" id="JACWMT010000002">
    <property type="protein sequence ID" value="MBD1270551.1"/>
    <property type="molecule type" value="Genomic_DNA"/>
</dbReference>
<dbReference type="Gene3D" id="3.90.79.10">
    <property type="entry name" value="Nucleoside Triphosphate Pyrophosphohydrolase"/>
    <property type="match status" value="1"/>
</dbReference>
<dbReference type="GO" id="GO:0016787">
    <property type="term" value="F:hydrolase activity"/>
    <property type="evidence" value="ECO:0007669"/>
    <property type="project" value="UniProtKB-KW"/>
</dbReference>
<comment type="caution">
    <text evidence="6">The sequence shown here is derived from an EMBL/GenBank/DDBJ whole genome shotgun (WGS) entry which is preliminary data.</text>
</comment>
<dbReference type="PRINTS" id="PR00502">
    <property type="entry name" value="NUDIXFAMILY"/>
</dbReference>
<dbReference type="GO" id="GO:0016740">
    <property type="term" value="F:transferase activity"/>
    <property type="evidence" value="ECO:0007669"/>
    <property type="project" value="UniProtKB-KW"/>
</dbReference>
<dbReference type="PROSITE" id="PS51462">
    <property type="entry name" value="NUDIX"/>
    <property type="match status" value="1"/>
</dbReference>
<dbReference type="InterPro" id="IPR015797">
    <property type="entry name" value="NUDIX_hydrolase-like_dom_sf"/>
</dbReference>
<dbReference type="Proteomes" id="UP000659061">
    <property type="component" value="Unassembled WGS sequence"/>
</dbReference>
<keyword evidence="8" id="KW-0808">Transferase</keyword>
<dbReference type="InterPro" id="IPR020476">
    <property type="entry name" value="Nudix_hydrolase"/>
</dbReference>
<gene>
    <name evidence="8" type="ORF">BJ975_001313</name>
    <name evidence="6" type="ORF">IDH50_09940</name>
    <name evidence="7" type="ORF">IDH50_13820</name>
</gene>
<proteinExistence type="inferred from homology"/>
<evidence type="ECO:0000256" key="1">
    <source>
        <dbReference type="ARBA" id="ARBA00001946"/>
    </source>
</evidence>
<keyword evidence="9" id="KW-1185">Reference proteome</keyword>
<accession>A0A8I0FWU0</accession>
<evidence type="ECO:0000313" key="10">
    <source>
        <dbReference type="Proteomes" id="UP000659061"/>
    </source>
</evidence>
<reference evidence="8 9" key="1">
    <citation type="submission" date="2020-07" db="EMBL/GenBank/DDBJ databases">
        <title>Sequencing the genomes of 1000 actinobacteria strains.</title>
        <authorList>
            <person name="Klenk H.-P."/>
        </authorList>
    </citation>
    <scope>NUCLEOTIDE SEQUENCE [LARGE SCALE GENOMIC DNA]</scope>
    <source>
        <strain evidence="8 9">DSM 19087</strain>
    </source>
</reference>
<comment type="similarity">
    <text evidence="2 4">Belongs to the Nudix hydrolase family.</text>
</comment>
<feature type="domain" description="Nudix hydrolase" evidence="5">
    <location>
        <begin position="4"/>
        <end position="130"/>
    </location>
</feature>
<dbReference type="AlphaFoldDB" id="A0A8I0FWU0"/>
<comment type="cofactor">
    <cofactor evidence="1">
        <name>Mg(2+)</name>
        <dbReference type="ChEBI" id="CHEBI:18420"/>
    </cofactor>
</comment>
<evidence type="ECO:0000313" key="7">
    <source>
        <dbReference type="EMBL" id="MBD1271317.1"/>
    </source>
</evidence>
<dbReference type="PANTHER" id="PTHR43046">
    <property type="entry name" value="GDP-MANNOSE MANNOSYL HYDROLASE"/>
    <property type="match status" value="1"/>
</dbReference>
<evidence type="ECO:0000313" key="8">
    <source>
        <dbReference type="EMBL" id="NYI37938.1"/>
    </source>
</evidence>
<dbReference type="EMBL" id="JACBZN010000001">
    <property type="protein sequence ID" value="NYI37938.1"/>
    <property type="molecule type" value="Genomic_DNA"/>
</dbReference>
<dbReference type="Pfam" id="PF00293">
    <property type="entry name" value="NUDIX"/>
    <property type="match status" value="1"/>
</dbReference>
<protein>
    <submittedName>
        <fullName evidence="8">Acetyl-CoA carboxylase carboxyl transferase subunit beta</fullName>
        <ecNumber evidence="8">6.4.1.2</ecNumber>
    </submittedName>
    <submittedName>
        <fullName evidence="6">NUDIX domain-containing protein</fullName>
    </submittedName>
</protein>
<dbReference type="Proteomes" id="UP000587211">
    <property type="component" value="Unassembled WGS sequence"/>
</dbReference>
<evidence type="ECO:0000313" key="6">
    <source>
        <dbReference type="EMBL" id="MBD1270551.1"/>
    </source>
</evidence>
<dbReference type="CDD" id="cd04673">
    <property type="entry name" value="NUDIX_ADPRase"/>
    <property type="match status" value="1"/>
</dbReference>
<evidence type="ECO:0000256" key="4">
    <source>
        <dbReference type="RuleBase" id="RU003476"/>
    </source>
</evidence>
<keyword evidence="3 4" id="KW-0378">Hydrolase</keyword>